<organism evidence="5">
    <name type="scientific">Volvox africanus</name>
    <dbReference type="NCBI Taxonomy" id="51714"/>
    <lineage>
        <taxon>Eukaryota</taxon>
        <taxon>Viridiplantae</taxon>
        <taxon>Chlorophyta</taxon>
        <taxon>core chlorophytes</taxon>
        <taxon>Chlorophyceae</taxon>
        <taxon>CS clade</taxon>
        <taxon>Chlamydomonadales</taxon>
        <taxon>Volvocaceae</taxon>
        <taxon>Volvox</taxon>
    </lineage>
</organism>
<dbReference type="CDD" id="cd00081">
    <property type="entry name" value="Hint"/>
    <property type="match status" value="1"/>
</dbReference>
<dbReference type="EMBL" id="MH285951">
    <property type="protein sequence ID" value="AXZ97312.1"/>
    <property type="molecule type" value="Genomic_DNA"/>
</dbReference>
<keyword evidence="5" id="KW-0131">Cell cycle</keyword>
<dbReference type="Gene3D" id="3.10.28.10">
    <property type="entry name" value="Homing endonucleases"/>
    <property type="match status" value="1"/>
</dbReference>
<dbReference type="SUPFAM" id="SSF52540">
    <property type="entry name" value="P-loop containing nucleoside triphosphate hydrolases"/>
    <property type="match status" value="1"/>
</dbReference>
<evidence type="ECO:0000256" key="3">
    <source>
        <dbReference type="SAM" id="Phobius"/>
    </source>
</evidence>
<geneLocation type="plastid" evidence="5"/>
<keyword evidence="3" id="KW-1133">Transmembrane helix</keyword>
<dbReference type="InterPro" id="IPR027417">
    <property type="entry name" value="P-loop_NTPase"/>
</dbReference>
<dbReference type="InterPro" id="IPR003587">
    <property type="entry name" value="Hint_dom_N"/>
</dbReference>
<dbReference type="PROSITE" id="PS50819">
    <property type="entry name" value="INTEIN_ENDONUCLEASE"/>
    <property type="match status" value="1"/>
</dbReference>
<dbReference type="GO" id="GO:0016887">
    <property type="term" value="F:ATP hydrolysis activity"/>
    <property type="evidence" value="ECO:0007669"/>
    <property type="project" value="TreeGrafter"/>
</dbReference>
<dbReference type="Gene3D" id="2.170.16.10">
    <property type="entry name" value="Hedgehog/Intein (Hint) domain"/>
    <property type="match status" value="1"/>
</dbReference>
<dbReference type="InterPro" id="IPR050168">
    <property type="entry name" value="AAA_ATPase_domain"/>
</dbReference>
<dbReference type="InterPro" id="IPR004042">
    <property type="entry name" value="Intein_endonuc_central"/>
</dbReference>
<keyword evidence="5" id="KW-0132">Cell division</keyword>
<dbReference type="GO" id="GO:0051301">
    <property type="term" value="P:cell division"/>
    <property type="evidence" value="ECO:0007669"/>
    <property type="project" value="UniProtKB-KW"/>
</dbReference>
<dbReference type="PANTHER" id="PTHR23077:SF117">
    <property type="entry name" value="AAA+ ATPASE DOMAIN-CONTAINING PROTEIN"/>
    <property type="match status" value="1"/>
</dbReference>
<protein>
    <submittedName>
        <fullName evidence="5">Cell division protein FTSH</fullName>
    </submittedName>
</protein>
<dbReference type="PANTHER" id="PTHR23077">
    <property type="entry name" value="AAA-FAMILY ATPASE"/>
    <property type="match status" value="1"/>
</dbReference>
<gene>
    <name evidence="5" type="primary">ftsH</name>
</gene>
<dbReference type="SUPFAM" id="SSF55608">
    <property type="entry name" value="Homing endonucleases"/>
    <property type="match status" value="2"/>
</dbReference>
<keyword evidence="5" id="KW-0934">Plastid</keyword>
<name>A0A385KPN9_9CHLO</name>
<dbReference type="InterPro" id="IPR006141">
    <property type="entry name" value="Intein_N"/>
</dbReference>
<keyword evidence="1" id="KW-0068">Autocatalytic cleavage</keyword>
<evidence type="ECO:0000256" key="1">
    <source>
        <dbReference type="ARBA" id="ARBA00022813"/>
    </source>
</evidence>
<evidence type="ECO:0000256" key="2">
    <source>
        <dbReference type="ARBA" id="ARBA00023000"/>
    </source>
</evidence>
<dbReference type="GO" id="GO:0016539">
    <property type="term" value="P:intein-mediated protein splicing"/>
    <property type="evidence" value="ECO:0007669"/>
    <property type="project" value="InterPro"/>
</dbReference>
<keyword evidence="3" id="KW-0812">Transmembrane</keyword>
<dbReference type="GeneID" id="38333239"/>
<dbReference type="RefSeq" id="YP_009532089.1">
    <property type="nucleotide sequence ID" value="NC_039755.1"/>
</dbReference>
<dbReference type="SMART" id="SM00306">
    <property type="entry name" value="HintN"/>
    <property type="match status" value="1"/>
</dbReference>
<feature type="domain" description="DOD-type homing endonuclease" evidence="4">
    <location>
        <begin position="2140"/>
        <end position="2268"/>
    </location>
</feature>
<dbReference type="GO" id="GO:0004519">
    <property type="term" value="F:endonuclease activity"/>
    <property type="evidence" value="ECO:0007669"/>
    <property type="project" value="InterPro"/>
</dbReference>
<proteinExistence type="predicted"/>
<keyword evidence="2" id="KW-0651">Protein splicing</keyword>
<evidence type="ECO:0000259" key="4">
    <source>
        <dbReference type="PROSITE" id="PS50819"/>
    </source>
</evidence>
<reference evidence="5" key="1">
    <citation type="journal article" date="2018" name="Genome Biol. Evol.">
        <title>Exploring the Limits and Causes of Plastid Genome Expansion in Volvocine Green Algae.</title>
        <authorList>
            <person name="Gaouda H."/>
            <person name="Hamaji T."/>
            <person name="Yamamoto K."/>
            <person name="Kawai-Toyooka H."/>
            <person name="Suzuki M."/>
            <person name="Noguchi H."/>
            <person name="Minakuchi Y."/>
            <person name="Toyoda A."/>
            <person name="Fujiyama A."/>
            <person name="Nozaki H."/>
            <person name="Smith D.R."/>
        </authorList>
    </citation>
    <scope>NUCLEOTIDE SEQUENCE</scope>
    <source>
        <strain evidence="5">2013-0703-VO4</strain>
    </source>
</reference>
<dbReference type="SUPFAM" id="SSF51294">
    <property type="entry name" value="Hedgehog/intein (Hint) domain"/>
    <property type="match status" value="1"/>
</dbReference>
<dbReference type="Gene3D" id="3.40.50.300">
    <property type="entry name" value="P-loop containing nucleotide triphosphate hydrolases"/>
    <property type="match status" value="1"/>
</dbReference>
<dbReference type="InterPro" id="IPR027434">
    <property type="entry name" value="Homing_endonucl"/>
</dbReference>
<evidence type="ECO:0000313" key="5">
    <source>
        <dbReference type="EMBL" id="AXZ97312.1"/>
    </source>
</evidence>
<dbReference type="PROSITE" id="PS50817">
    <property type="entry name" value="INTEIN_N_TER"/>
    <property type="match status" value="1"/>
</dbReference>
<keyword evidence="3" id="KW-0472">Membrane</keyword>
<feature type="transmembrane region" description="Helical" evidence="3">
    <location>
        <begin position="1254"/>
        <end position="1277"/>
    </location>
</feature>
<accession>A0A385KPN9</accession>
<sequence length="3110" mass="361393">MCNSLFLFNKLPQINFEYTALRVTPYKVKKQLDMTNDITRQYLKQNKLVGISSTAQAPHDDYILKISACTVNIQLKKFLKNYKSEKLINNFKEFNNYNTITEKAKYENVSPVNKQQGLNKKINPLSAFLGESTNTNHNYNLLKQAACVARLLKSHYFFSKQTSVFTTTSIFIFLKKINRLNTLHVLQDINKTKVFAIKENYRTYGFLQTLLAKYLETTPSTKNNLVHETNCALYKTFLQKQGLCNYKILSEPAQAFFFTSAYVKPPKKKLQHTSTKQHFLFNKINNKSFIGYWLIPIAGFAFITPNIYYKTTVYVSSMNSYDNNVLSLRKLPIDTVQLGQAVYPNFLLGKTKLCHDSQTLIIKKTFNNLYNFIKAKTTLSKITNLIPNTQKNVRFQKNNIIDFSCDFVTSNTDLLTTISTQKKSNNHLQLSNKLMPLGILHSLNNNVKWFYENYILKKNINALAKSSFIFDCNNKLQDYGVSFYISKLNRFFGINNISIQIKNPELYFKNILYLRAINPLYSNIKLNDNISFIKNKKTMKLLKNKIIKLNKTPKNFKDHLQFMNIPQMFFGKTENVERNQFPLGIGIANEITYSNKKIIEYKPFNSYKESLNLINLNLKYKNSIRCCKNILKKYNKLYLLKDILKLKNTENKNKILLNYFLFKHEFFNTKKQLKLKLNLIKTIIDISTNKIKNNIRPYPLTKSISFNTFPSLKIITTRFDYNQNLTTGVLTNCLMTSHYKNYITTQAFNNKIINSKLGIKINTCYTNKLINANKTNGITLQRGFSASHRVRTYFLALSLKQNLNSLSVLFKHQKMFKNKTEIEKQRLHIQKKRKAKKQRVETRRQKKRTRFFPRPTWLRYRMFLNFINQRKLSLIKTTIKKNKKGARVVTVLKRKNKAFKNWFLHRINFNLSHLTCIKLHSILKKFFISKNQIKSKKNVAQYFVLKKNRLLKNCLNKLKKFSLNLLVPIKYIKKKPYSKPISLRDIKMGNSSVKVNYINFKNQKTNNPPPTTEKDKDTDTIFRDFWIWAYNSTLTNNISQKLWWLLPNNTSLFFNSFFSELFAISESNKASINNAKQIKNIFAVARVTWALNKTNYNSFTDYNKRYNLWGFQKLRNQSKNNKTKFLEKQFIEFFNRKIFLNKNFSVFYKKISSKLSQKTQKLNYLTSYSYNSAYYHSFKRKNIKIFNNFFWSNLNLKTLVKNTYLIDKQQDPFLVVMAQPNNFKKLLNSTFINQPVEKSWNLTTCYDAFFQANFMGPLIISCLVLLHLCALISLVSIRQVRCFVKFHLILIYKLSNVYTNLLGFVYDIPKIRNSNVVLKHQISNFLTNRTTPNVKTNLLLLKQNQHSLITYFSFNLLKKEFKNQHNIIFDLPKLLRLKSQKLAYSNNLSKIRPFVLNNLNIYSKLNIVSPKTKFLKYCVVTPSLGSSNLVKSLVNIKRKTTLLRKRFFMTYKINQGTLYFKKTTNLKTNRTFKLLKKIIARTIFYFIDLFQLSVRTISIFFEKPAEYTTTWIAFGFLVEWSSDPITIIPENVDIYIWNVFSKISREKNIQFVLNSYFCLITLFSGFSTKSQLNLFTNSYGKLNINSFSVLLTISHLLQNRIKHLFDILLETISQPDTDLIARQEKGTLFWDIWADFLVTAADYYNVNVAALSTIKAEQNALIENISNDFGSLVSPKQIKIKDKVTLLGHNKNNSNMDQLKSSLTFLKLDQGAHYEQKQLFIKSFFVDQIKDLTKKEEASLINVVQTLLSPIILFGKAKKKTTNLLDTVNRKLGPCAVEDSKIETIFNRWSINQFITYQSWHSHNGSNNANGDLFIDYHPPKSFLHIPAIKYNTILQQPIGSMVCQIYSGIFDQQISKNLLLVNRKTTTKQVLGASPVTDFNALLIQALAGETELKIVTDNAQRYALVNRGFAIGIKLLRDVFDAIALNTPCIFLLQDIHTIGERRPMLISDSGGTLADDIGDIQLDFFGSQRDEVHEKNQVVYQLTRHAITHYKKPFRGDYSLCLTPDHDVLTTNGWIPINQVTTDHTVATFNRKTGELSYQKPTKVYHYNHKGSLYHVRNEQIDLVTTLNHRMLVRNGNITGNSLTNYNLVPAKDIIGKRVKYLKTANWNKEDYQFVLPSVTSCIELSKIVDMEAWLTFFGLWMAEGCVTKNSTRYEVLITQKKKNTAKIIQEVIQKLGYTYKKSKFNFRVHNKQLYKYLEPLSVGAPHKQLPWWVWELSQKQARVLLEGMFLGDGSFCGSGKTRVYYTSSVQLADDVMRLALHAGWSGNKYLSVPKGTVSYIDGRKITAKYDNWSISIIKRRNNPTVNHSHSKEQGFQIEELIQYEGSVHCLSVPNETFYVRRNNLPVWTGNSIPTNLYLIDLFLKLPMQSTCNLSLVENHNLTIKNKIKNQSFLKFYSSLKTSYINIIKQTKKKFAPPSTSPFSVLLLKEEKKLRPNKTVDELPWTGLPGEQLSTKPRASYSVRAKVALLAELSLSNMSAKLDMITDLLVIIDSVRSNKGFVVFATTDVPHLLDPALRRPGRLDETICLPNISNDTFSIYEIIKNTHLKNYNTFFKGIDKQVSMGLPMVKYAENTSCNIMLYTNNALFLNNVKKKCNFVKGSLVLTQLSGLSPTSKSQQVCKLHSTFTAQAVNKKHKDKTIAYYEVGKNLLNFYLNMCVHTDQLKLKPSPLPNKIFEITDNLKLKNINNLSLYSSKNKIILQLMLVFGGNMGQFLGSKNLVNTVNLQSKKAAFQTASLLNFETSKLFEAVLSKTLFSFKGECRSLQVTPNENLRITTSILLSFIHKRYLYKKNLIVPKLLSFTDGNVLEEPPCPPFSSLLIPAKRFENYKRVFHDSIVSNKLGQRKTAVSFIEKIQYQTQLRKIKELKNIFSDVQKSRKATQDTTQQNQLKQFGNFTTVPDENLVQTTTNINWYYQNRILKRHGHYLTNQWWNGQLTEHKAETVFLSDIDWRSSFIKNKQISTNFQQKNSSDGLDILLDFPDTDQFYNPRRRRWLLNKGYWSFWFNFDKVYSEEIVTTWILESIIQTYKFLYNNTELLDFVTSKFIVLGYYLGKTKVLRDKTTYPKTNLTSQRSSLQFLNKNLVKANTKTELNFLKEIIITNSFQRF</sequence>
<dbReference type="InterPro" id="IPR036844">
    <property type="entry name" value="Hint_dom_sf"/>
</dbReference>